<dbReference type="EMBL" id="NASK01000067">
    <property type="protein sequence ID" value="OTQ53115.1"/>
    <property type="molecule type" value="Genomic_DNA"/>
</dbReference>
<feature type="compositionally biased region" description="Polar residues" evidence="1">
    <location>
        <begin position="116"/>
        <end position="126"/>
    </location>
</feature>
<feature type="chain" id="PRO_5012489862" description="DUF1161 domain-containing protein" evidence="2">
    <location>
        <begin position="19"/>
        <end position="126"/>
    </location>
</feature>
<dbReference type="Proteomes" id="UP000194968">
    <property type="component" value="Unassembled WGS sequence"/>
</dbReference>
<proteinExistence type="predicted"/>
<name>A0A242NWW4_9GAMM</name>
<protein>
    <recommendedName>
        <fullName evidence="5">DUF1161 domain-containing protein</fullName>
    </recommendedName>
</protein>
<feature type="region of interest" description="Disordered" evidence="1">
    <location>
        <begin position="75"/>
        <end position="126"/>
    </location>
</feature>
<accession>A0A242NWW4</accession>
<evidence type="ECO:0000313" key="4">
    <source>
        <dbReference type="Proteomes" id="UP000194968"/>
    </source>
</evidence>
<dbReference type="OrthoDB" id="9152878at2"/>
<dbReference type="RefSeq" id="WP_086319964.1">
    <property type="nucleotide sequence ID" value="NZ_NASK01000067.1"/>
</dbReference>
<dbReference type="AlphaFoldDB" id="A0A242NWW4"/>
<dbReference type="Pfam" id="PF06649">
    <property type="entry name" value="DUF1161"/>
    <property type="match status" value="1"/>
</dbReference>
<reference evidence="3 4" key="1">
    <citation type="submission" date="2017-03" db="EMBL/GenBank/DDBJ databases">
        <title>Comparative genomics of honeybee gut symbionts reveal geographically distinct and subgroup specific antibiotic resistance.</title>
        <authorList>
            <person name="Ludvigsen J."/>
            <person name="Porcellato D."/>
            <person name="Labee-Lund T.M."/>
            <person name="Amdam G.V."/>
            <person name="Rudi K."/>
        </authorList>
    </citation>
    <scope>NUCLEOTIDE SEQUENCE [LARGE SCALE GENOMIC DNA]</scope>
    <source>
        <strain evidence="3 4">A-4-12</strain>
    </source>
</reference>
<evidence type="ECO:0000256" key="1">
    <source>
        <dbReference type="SAM" id="MobiDB-lite"/>
    </source>
</evidence>
<feature type="compositionally biased region" description="Polar residues" evidence="1">
    <location>
        <begin position="76"/>
        <end position="98"/>
    </location>
</feature>
<evidence type="ECO:0000256" key="2">
    <source>
        <dbReference type="SAM" id="SignalP"/>
    </source>
</evidence>
<keyword evidence="2" id="KW-0732">Signal</keyword>
<sequence>MKKLVVVLLLGLPMVAAASNCEEISTSIAEKIKNNGVDESSFQLNLVPSEQAEQGVAGKIVGSCDRGQQKIVYVRSQDNSVTTEAKQQESSISNQQAEQAELEKSSQQEKVAPASEDNQQIESKTE</sequence>
<comment type="caution">
    <text evidence="3">The sequence shown here is derived from an EMBL/GenBank/DDBJ whole genome shotgun (WGS) entry which is preliminary data.</text>
</comment>
<dbReference type="InterPro" id="IPR010595">
    <property type="entry name" value="DUF1161"/>
</dbReference>
<organism evidence="3 4">
    <name type="scientific">Gilliamella apis</name>
    <dbReference type="NCBI Taxonomy" id="1970738"/>
    <lineage>
        <taxon>Bacteria</taxon>
        <taxon>Pseudomonadati</taxon>
        <taxon>Pseudomonadota</taxon>
        <taxon>Gammaproteobacteria</taxon>
        <taxon>Orbales</taxon>
        <taxon>Orbaceae</taxon>
        <taxon>Gilliamella</taxon>
    </lineage>
</organism>
<gene>
    <name evidence="3" type="ORF">B6D06_01455</name>
</gene>
<feature type="signal peptide" evidence="2">
    <location>
        <begin position="1"/>
        <end position="18"/>
    </location>
</feature>
<evidence type="ECO:0008006" key="5">
    <source>
        <dbReference type="Google" id="ProtNLM"/>
    </source>
</evidence>
<evidence type="ECO:0000313" key="3">
    <source>
        <dbReference type="EMBL" id="OTQ53115.1"/>
    </source>
</evidence>